<evidence type="ECO:0000256" key="1">
    <source>
        <dbReference type="SAM" id="SignalP"/>
    </source>
</evidence>
<keyword evidence="4" id="KW-1185">Reference proteome</keyword>
<feature type="domain" description="Peptidase S1" evidence="2">
    <location>
        <begin position="58"/>
        <end position="221"/>
    </location>
</feature>
<protein>
    <submittedName>
        <fullName evidence="3">Trypsin-like serine protease</fullName>
        <ecNumber evidence="3">3.4.21.-</ecNumber>
    </submittedName>
</protein>
<proteinExistence type="predicted"/>
<dbReference type="SUPFAM" id="SSF50494">
    <property type="entry name" value="Trypsin-like serine proteases"/>
    <property type="match status" value="1"/>
</dbReference>
<evidence type="ECO:0000313" key="4">
    <source>
        <dbReference type="Proteomes" id="UP001228690"/>
    </source>
</evidence>
<dbReference type="RefSeq" id="WP_326926955.1">
    <property type="nucleotide sequence ID" value="NZ_CP123443.1"/>
</dbReference>
<dbReference type="GO" id="GO:0016787">
    <property type="term" value="F:hydrolase activity"/>
    <property type="evidence" value="ECO:0007669"/>
    <property type="project" value="UniProtKB-KW"/>
</dbReference>
<dbReference type="InterPro" id="IPR043504">
    <property type="entry name" value="Peptidase_S1_PA_chymotrypsin"/>
</dbReference>
<accession>A0ABY8MIX8</accession>
<sequence>MKNKGILLVTLAVLIFTGCTLQPGDEDFDFYRNGNDTYIADAKTWPKTKYAIRYTYYGYCNGAFLSPVLILTAAHCLEGKAQPNPGSKITIEYYSSSGERKTTVVSFKNYAIAPALGDYFYKGSKSRDVAVMFLAGIDKPNDLPILTLINPKKLDSIPIGGSVAIHSIHDVSYGDDYQYTTRKAPYSPPASSYGADYPLGHNFFTEVRPNARHGDSGGVYIAYFRTSYFDNGVSRVEPYALATLSVADISTRTSIYYRWLEDQRIIAAFSWKS</sequence>
<dbReference type="InterPro" id="IPR033116">
    <property type="entry name" value="TRYPSIN_SER"/>
</dbReference>
<keyword evidence="1" id="KW-0732">Signal</keyword>
<feature type="signal peptide" evidence="1">
    <location>
        <begin position="1"/>
        <end position="21"/>
    </location>
</feature>
<dbReference type="Proteomes" id="UP001228690">
    <property type="component" value="Chromosome"/>
</dbReference>
<dbReference type="InterPro" id="IPR009003">
    <property type="entry name" value="Peptidase_S1_PA"/>
</dbReference>
<dbReference type="InterPro" id="IPR018114">
    <property type="entry name" value="TRYPSIN_HIS"/>
</dbReference>
<name>A0ABY8MIX8_9SPIO</name>
<dbReference type="PROSITE" id="PS51257">
    <property type="entry name" value="PROKAR_LIPOPROTEIN"/>
    <property type="match status" value="1"/>
</dbReference>
<dbReference type="EMBL" id="CP123443">
    <property type="protein sequence ID" value="WGK68769.1"/>
    <property type="molecule type" value="Genomic_DNA"/>
</dbReference>
<keyword evidence="3" id="KW-0378">Hydrolase</keyword>
<dbReference type="PROSITE" id="PS00135">
    <property type="entry name" value="TRYPSIN_SER"/>
    <property type="match status" value="1"/>
</dbReference>
<organism evidence="3 4">
    <name type="scientific">Candidatus Haliotispira prima</name>
    <dbReference type="NCBI Taxonomy" id="3034016"/>
    <lineage>
        <taxon>Bacteria</taxon>
        <taxon>Pseudomonadati</taxon>
        <taxon>Spirochaetota</taxon>
        <taxon>Spirochaetia</taxon>
        <taxon>Spirochaetales</taxon>
        <taxon>Spirochaetaceae</taxon>
        <taxon>Candidatus Haliotispira</taxon>
    </lineage>
</organism>
<dbReference type="PROSITE" id="PS00134">
    <property type="entry name" value="TRYPSIN_HIS"/>
    <property type="match status" value="1"/>
</dbReference>
<dbReference type="InterPro" id="IPR001254">
    <property type="entry name" value="Trypsin_dom"/>
</dbReference>
<dbReference type="Pfam" id="PF00089">
    <property type="entry name" value="Trypsin"/>
    <property type="match status" value="1"/>
</dbReference>
<dbReference type="EC" id="3.4.21.-" evidence="3"/>
<dbReference type="Gene3D" id="2.40.10.10">
    <property type="entry name" value="Trypsin-like serine proteases"/>
    <property type="match status" value="1"/>
</dbReference>
<feature type="chain" id="PRO_5045976522" evidence="1">
    <location>
        <begin position="22"/>
        <end position="273"/>
    </location>
</feature>
<reference evidence="3 4" key="1">
    <citation type="submission" date="2023-04" db="EMBL/GenBank/DDBJ databases">
        <title>Spirochaete genome identified in red abalone sample constitutes a novel genus.</title>
        <authorList>
            <person name="Sharma S.P."/>
            <person name="Purcell C.M."/>
            <person name="Hyde J.R."/>
            <person name="Severin A.J."/>
        </authorList>
    </citation>
    <scope>NUCLEOTIDE SEQUENCE [LARGE SCALE GENOMIC DNA]</scope>
    <source>
        <strain evidence="3 4">SP-2023</strain>
    </source>
</reference>
<evidence type="ECO:0000259" key="2">
    <source>
        <dbReference type="Pfam" id="PF00089"/>
    </source>
</evidence>
<evidence type="ECO:0000313" key="3">
    <source>
        <dbReference type="EMBL" id="WGK68769.1"/>
    </source>
</evidence>
<gene>
    <name evidence="3" type="ORF">P0082_09810</name>
</gene>